<evidence type="ECO:0000313" key="3">
    <source>
        <dbReference type="EMBL" id="CAK9435679.1"/>
    </source>
</evidence>
<protein>
    <recommendedName>
        <fullName evidence="2">Cyclin N-terminal domain-containing protein</fullName>
    </recommendedName>
</protein>
<evidence type="ECO:0000259" key="2">
    <source>
        <dbReference type="Pfam" id="PF00134"/>
    </source>
</evidence>
<dbReference type="PANTHER" id="PTHR15615:SF10">
    <property type="entry name" value="PHO85 CYCLIN-2-RELATED"/>
    <property type="match status" value="1"/>
</dbReference>
<gene>
    <name evidence="3" type="ORF">LODBEIA_P04060</name>
</gene>
<dbReference type="Gene3D" id="1.10.472.10">
    <property type="entry name" value="Cyclin-like"/>
    <property type="match status" value="1"/>
</dbReference>
<dbReference type="InterPro" id="IPR006671">
    <property type="entry name" value="Cyclin_N"/>
</dbReference>
<dbReference type="EMBL" id="OZ022405">
    <property type="protein sequence ID" value="CAK9435679.1"/>
    <property type="molecule type" value="Genomic_DNA"/>
</dbReference>
<dbReference type="Proteomes" id="UP001497383">
    <property type="component" value="Chromosome 1"/>
</dbReference>
<feature type="compositionally biased region" description="Basic residues" evidence="1">
    <location>
        <begin position="271"/>
        <end position="290"/>
    </location>
</feature>
<dbReference type="GeneID" id="92205602"/>
<evidence type="ECO:0000313" key="4">
    <source>
        <dbReference type="Proteomes" id="UP001497383"/>
    </source>
</evidence>
<dbReference type="CDD" id="cd20557">
    <property type="entry name" value="CYCLIN_ScPCL1-like"/>
    <property type="match status" value="1"/>
</dbReference>
<reference evidence="3 4" key="1">
    <citation type="submission" date="2024-03" db="EMBL/GenBank/DDBJ databases">
        <authorList>
            <person name="Brejova B."/>
        </authorList>
    </citation>
    <scope>NUCLEOTIDE SEQUENCE [LARGE SCALE GENOMIC DNA]</scope>
    <source>
        <strain evidence="3 4">CBS 14171</strain>
    </source>
</reference>
<dbReference type="SUPFAM" id="SSF47954">
    <property type="entry name" value="Cyclin-like"/>
    <property type="match status" value="1"/>
</dbReference>
<feature type="domain" description="Cyclin N-terminal" evidence="2">
    <location>
        <begin position="59"/>
        <end position="156"/>
    </location>
</feature>
<name>A0ABP0ZJ24_9ASCO</name>
<feature type="compositionally biased region" description="Low complexity" evidence="1">
    <location>
        <begin position="225"/>
        <end position="263"/>
    </location>
</feature>
<keyword evidence="4" id="KW-1185">Reference proteome</keyword>
<dbReference type="InterPro" id="IPR013922">
    <property type="entry name" value="Cyclin_PHO80-like"/>
</dbReference>
<dbReference type="PANTHER" id="PTHR15615">
    <property type="match status" value="1"/>
</dbReference>
<accession>A0ABP0ZJ24</accession>
<feature type="region of interest" description="Disordered" evidence="1">
    <location>
        <begin position="316"/>
        <end position="358"/>
    </location>
</feature>
<dbReference type="InterPro" id="IPR036915">
    <property type="entry name" value="Cyclin-like_sf"/>
</dbReference>
<sequence length="370" mass="41827">MSDKEALKVFSRQLVSMEMIAFLVATTESIIQIKPTSGKAQLINNTAISIKPVNKQIVSLTTFIKNLIKHSNVQTPTLMATLVYLNKLRNFLPANAVGMETTRHRIFLSALILAAKNLNDCSPLNKHWTQYTNGLLTIDEVNLAERELIGILKWDVRIRQDDLYIILQPFLKDIKLKLQQRQQVDSLEKLNFYRLHPQVKSASSGMSGRIFSPSSYQVSGSSASAFKSSANSSSSNSSNSLHSNLSLKNSNSSSTISSDYNDNYNDDDHYHHQHHQHHYHYHNQKSHIPRRMPLSNKSLNNLNHEQYYNNYVTASNTSTKAPPPPSSYSCHPEIHHQSSHSYTSSTNQIPQAKIPHKRSMRSMMNGLISS</sequence>
<dbReference type="RefSeq" id="XP_066827344.1">
    <property type="nucleotide sequence ID" value="XM_066974239.1"/>
</dbReference>
<proteinExistence type="predicted"/>
<feature type="region of interest" description="Disordered" evidence="1">
    <location>
        <begin position="225"/>
        <end position="297"/>
    </location>
</feature>
<organism evidence="3 4">
    <name type="scientific">Lodderomyces beijingensis</name>
    <dbReference type="NCBI Taxonomy" id="1775926"/>
    <lineage>
        <taxon>Eukaryota</taxon>
        <taxon>Fungi</taxon>
        <taxon>Dikarya</taxon>
        <taxon>Ascomycota</taxon>
        <taxon>Saccharomycotina</taxon>
        <taxon>Pichiomycetes</taxon>
        <taxon>Debaryomycetaceae</taxon>
        <taxon>Candida/Lodderomyces clade</taxon>
        <taxon>Lodderomyces</taxon>
    </lineage>
</organism>
<dbReference type="Pfam" id="PF00134">
    <property type="entry name" value="Cyclin_N"/>
    <property type="match status" value="1"/>
</dbReference>
<evidence type="ECO:0000256" key="1">
    <source>
        <dbReference type="SAM" id="MobiDB-lite"/>
    </source>
</evidence>